<sequence length="289" mass="32553">MSASGVLIICKFDRNGVYPVNKFVQSLGPPSYMYPWSGGILALKWDTPATKNLRGGLRKPMKMESWLDMTPADSCRMLDSFRWNGKNAALYELERLRNMYPQWPTVDGVKINCICDYAVRPKFENVTVSLLPCDGIDCEPCKLLGLPIVYRRVTPGSVTTSGDGRAKSRAQVEQRGRMWNTNAAFLQMKLLGGDSQPLDFQRQTGNMVIFRTDKKSLSIGQVEAIVAFMESLVGDKIRAYERAPFVTKMLAIRTTYVEGMMKEKFLAFLTRFNVGLQKRVGEVVGSPYE</sequence>
<name>A0AA38VGM3_9PEZI</name>
<evidence type="ECO:0000313" key="2">
    <source>
        <dbReference type="Proteomes" id="UP001174694"/>
    </source>
</evidence>
<organism evidence="1 2">
    <name type="scientific">Pleurostoma richardsiae</name>
    <dbReference type="NCBI Taxonomy" id="41990"/>
    <lineage>
        <taxon>Eukaryota</taxon>
        <taxon>Fungi</taxon>
        <taxon>Dikarya</taxon>
        <taxon>Ascomycota</taxon>
        <taxon>Pezizomycotina</taxon>
        <taxon>Sordariomycetes</taxon>
        <taxon>Sordariomycetidae</taxon>
        <taxon>Calosphaeriales</taxon>
        <taxon>Pleurostomataceae</taxon>
        <taxon>Pleurostoma</taxon>
    </lineage>
</organism>
<comment type="caution">
    <text evidence="1">The sequence shown here is derived from an EMBL/GenBank/DDBJ whole genome shotgun (WGS) entry which is preliminary data.</text>
</comment>
<accession>A0AA38VGM3</accession>
<dbReference type="Proteomes" id="UP001174694">
    <property type="component" value="Unassembled WGS sequence"/>
</dbReference>
<protein>
    <submittedName>
        <fullName evidence="1">Uncharacterized protein</fullName>
    </submittedName>
</protein>
<dbReference type="AlphaFoldDB" id="A0AA38VGM3"/>
<gene>
    <name evidence="1" type="ORF">NKR23_g11661</name>
</gene>
<proteinExistence type="predicted"/>
<keyword evidence="2" id="KW-1185">Reference proteome</keyword>
<evidence type="ECO:0000313" key="1">
    <source>
        <dbReference type="EMBL" id="KAJ9131633.1"/>
    </source>
</evidence>
<reference evidence="1" key="1">
    <citation type="submission" date="2022-07" db="EMBL/GenBank/DDBJ databases">
        <title>Fungi with potential for degradation of polypropylene.</title>
        <authorList>
            <person name="Gostincar C."/>
        </authorList>
    </citation>
    <scope>NUCLEOTIDE SEQUENCE</scope>
    <source>
        <strain evidence="1">EXF-13308</strain>
    </source>
</reference>
<dbReference type="EMBL" id="JANBVO010000066">
    <property type="protein sequence ID" value="KAJ9131633.1"/>
    <property type="molecule type" value="Genomic_DNA"/>
</dbReference>